<dbReference type="InterPro" id="IPR011044">
    <property type="entry name" value="Quino_amine_DH_bsu"/>
</dbReference>
<dbReference type="SUPFAM" id="SSF50998">
    <property type="entry name" value="Quinoprotein alcohol dehydrogenase-like"/>
    <property type="match status" value="1"/>
</dbReference>
<dbReference type="RefSeq" id="WP_232399112.1">
    <property type="nucleotide sequence ID" value="NZ_CP102173.1"/>
</dbReference>
<dbReference type="EMBL" id="CP102173">
    <property type="protein sequence ID" value="UUP15060.1"/>
    <property type="molecule type" value="Genomic_DNA"/>
</dbReference>
<name>A0ABY5MA95_9ACTN</name>
<dbReference type="InterPro" id="IPR002372">
    <property type="entry name" value="PQQ_rpt_dom"/>
</dbReference>
<gene>
    <name evidence="4" type="ORF">NQV15_07030</name>
</gene>
<evidence type="ECO:0000313" key="4">
    <source>
        <dbReference type="EMBL" id="UUP15060.1"/>
    </source>
</evidence>
<protein>
    <submittedName>
        <fullName evidence="4">PQQ-like beta-propeller repeat protein</fullName>
    </submittedName>
</protein>
<organism evidence="4 5">
    <name type="scientific">Aeromicrobium wangtongii</name>
    <dbReference type="NCBI Taxonomy" id="2969247"/>
    <lineage>
        <taxon>Bacteria</taxon>
        <taxon>Bacillati</taxon>
        <taxon>Actinomycetota</taxon>
        <taxon>Actinomycetes</taxon>
        <taxon>Propionibacteriales</taxon>
        <taxon>Nocardioidaceae</taxon>
        <taxon>Aeromicrobium</taxon>
    </lineage>
</organism>
<evidence type="ECO:0000313" key="5">
    <source>
        <dbReference type="Proteomes" id="UP001316184"/>
    </source>
</evidence>
<reference evidence="4 5" key="1">
    <citation type="submission" date="2022-08" db="EMBL/GenBank/DDBJ databases">
        <title>novel species in genus Aeromicrobium.</title>
        <authorList>
            <person name="Ye L."/>
        </authorList>
    </citation>
    <scope>NUCLEOTIDE SEQUENCE [LARGE SCALE GENOMIC DNA]</scope>
    <source>
        <strain evidence="5">zg-Y1379</strain>
    </source>
</reference>
<dbReference type="PROSITE" id="PS51257">
    <property type="entry name" value="PROKAR_LIPOPROTEIN"/>
    <property type="match status" value="1"/>
</dbReference>
<keyword evidence="5" id="KW-1185">Reference proteome</keyword>
<feature type="domain" description="Pyrrolo-quinoline quinone repeat" evidence="3">
    <location>
        <begin position="527"/>
        <end position="626"/>
    </location>
</feature>
<evidence type="ECO:0000256" key="2">
    <source>
        <dbReference type="SAM" id="SignalP"/>
    </source>
</evidence>
<accession>A0ABY5MA95</accession>
<dbReference type="Gene3D" id="2.130.10.10">
    <property type="entry name" value="YVTN repeat-like/Quinoprotein amine dehydrogenase"/>
    <property type="match status" value="1"/>
</dbReference>
<dbReference type="InterPro" id="IPR015943">
    <property type="entry name" value="WD40/YVTN_repeat-like_dom_sf"/>
</dbReference>
<feature type="chain" id="PRO_5046643489" evidence="2">
    <location>
        <begin position="20"/>
        <end position="921"/>
    </location>
</feature>
<feature type="signal peptide" evidence="2">
    <location>
        <begin position="1"/>
        <end position="19"/>
    </location>
</feature>
<evidence type="ECO:0000256" key="1">
    <source>
        <dbReference type="SAM" id="MobiDB-lite"/>
    </source>
</evidence>
<keyword evidence="2" id="KW-0732">Signal</keyword>
<evidence type="ECO:0000259" key="3">
    <source>
        <dbReference type="Pfam" id="PF13360"/>
    </source>
</evidence>
<dbReference type="SUPFAM" id="SSF50969">
    <property type="entry name" value="YVTN repeat-like/Quinoprotein amine dehydrogenase"/>
    <property type="match status" value="1"/>
</dbReference>
<sequence length="921" mass="98150">MRRLAAVAVTMVLALTACTGSGGSDGEDEQKKGPSLPLPDRAPSARGPATGPALDPKVLLAASDDLEELAGTLDTAQVERRSGAFITGRTVVGYSVDNISGYDLGSGDLLWTAELDLGGGTVCFVSRPDRAVKTFTVAYGDGGYCPELATIRVSDGTVLKVSDKLTTGAEFEGESLGGTVNHLFTVGGKDHLVDQRGGVWKMVKGEPEPVARLQGDSYYDLHPTPEGDVLIGARGSDRGRCRVDGYALPSFKPLWTQESKTLFPEVREDCVVSAAPGNPAWLVQETSDRYYMAQVDPMTGTLVGQDNRPKMGDKVAEGQFELASAANQFDQALGLPGGDTVFAQVRGLTRYSLKDQKIVWDLDLSQLELESDDEFALTTVLPQGVTADGHLVATVSNETAVEIVAIEVDTGKLVARWAVPPEYRNGFQVEPGMTLFGDGLVLTRNFEEWEFTFGPAHRRQAPDGDRYDIGVFTFPEPDNSPASAVPTAGPVDTEVEALGGVQTPADAAASRDPEAFTTGKQVIASSNQQVTGFDAASGKSLWTLDLGDGGASRVCAGSEPDRAVKTFTVAVATGGPKAPCNTLVRVQSSNGTVLDRVTLPIGKIVDLFVHEAVVYVVTDDLAVSRLVDGALVPHGRLQRQPYAGLERAKGDPALAIGMTSLKGGRDWSIDAYRLPSFEPVWSTRASKVLGAVDRKNGIDLWHGNALWVSGSVGDASVQGKTVKDTMSLLDPATGQVVVSTGPVKRDYLADDLAQMSLTGAITGAYDSVGFDNGDMMLPQRSGIMRYSLAEQKIRWSLDTKSIMDSMERDRKGSFTNQEIDLLDGGKTVLVTFSNYVSVEAMTVDASTGKITGRWNVPKASRNGLQASPKTVPFPGGFALVHSEYSWDYGFAQSDRAVPPEQRYDVGLFALPKAKGKAKGKD</sequence>
<dbReference type="InterPro" id="IPR011047">
    <property type="entry name" value="Quinoprotein_ADH-like_sf"/>
</dbReference>
<feature type="region of interest" description="Disordered" evidence="1">
    <location>
        <begin position="19"/>
        <end position="54"/>
    </location>
</feature>
<dbReference type="Pfam" id="PF13360">
    <property type="entry name" value="PQQ_2"/>
    <property type="match status" value="1"/>
</dbReference>
<proteinExistence type="predicted"/>
<dbReference type="Proteomes" id="UP001316184">
    <property type="component" value="Chromosome"/>
</dbReference>